<dbReference type="PANTHER" id="PTHR40465:SF1">
    <property type="entry name" value="DUF6534 DOMAIN-CONTAINING PROTEIN"/>
    <property type="match status" value="1"/>
</dbReference>
<evidence type="ECO:0000256" key="1">
    <source>
        <dbReference type="SAM" id="MobiDB-lite"/>
    </source>
</evidence>
<feature type="transmembrane region" description="Helical" evidence="2">
    <location>
        <begin position="116"/>
        <end position="136"/>
    </location>
</feature>
<sequence>MGEFDTSVGPLLLGIFLNTYLYGLVTNQYVSYVHHKFNDPRWIKTIVIILFLVDTTHSAVGVYAAWNLCVVNFNNPAILLVVDWTIPFTAVAVSTSGVVTQTFLIHRVFQLTKSKFLVTILAALSTGGFVSGWIAGVRSGILKDIIKFREIIPLVTCWLTLLSSVDLLITAILIFVLARSKTGFRRTDTIINRLIRGAVQTGLFASMFALGDLFSFVFASNTTFYAMFAYPIGRIYTNTLLDTLNARMLFHRMDQESSSGGLGAMADGHCEPCIPHADIHPSDVTSHGEHCGGPADGGEAAAG</sequence>
<protein>
    <recommendedName>
        <fullName evidence="3">DUF6534 domain-containing protein</fullName>
    </recommendedName>
</protein>
<organism evidence="4 5">
    <name type="scientific">Mycena venus</name>
    <dbReference type="NCBI Taxonomy" id="2733690"/>
    <lineage>
        <taxon>Eukaryota</taxon>
        <taxon>Fungi</taxon>
        <taxon>Dikarya</taxon>
        <taxon>Basidiomycota</taxon>
        <taxon>Agaricomycotina</taxon>
        <taxon>Agaricomycetes</taxon>
        <taxon>Agaricomycetidae</taxon>
        <taxon>Agaricales</taxon>
        <taxon>Marasmiineae</taxon>
        <taxon>Mycenaceae</taxon>
        <taxon>Mycena</taxon>
    </lineage>
</organism>
<dbReference type="Pfam" id="PF20152">
    <property type="entry name" value="DUF6534"/>
    <property type="match status" value="1"/>
</dbReference>
<evidence type="ECO:0000259" key="3">
    <source>
        <dbReference type="Pfam" id="PF20152"/>
    </source>
</evidence>
<keyword evidence="2" id="KW-1133">Transmembrane helix</keyword>
<feature type="region of interest" description="Disordered" evidence="1">
    <location>
        <begin position="284"/>
        <end position="303"/>
    </location>
</feature>
<comment type="caution">
    <text evidence="4">The sequence shown here is derived from an EMBL/GenBank/DDBJ whole genome shotgun (WGS) entry which is preliminary data.</text>
</comment>
<keyword evidence="2" id="KW-0472">Membrane</keyword>
<dbReference type="Proteomes" id="UP000620124">
    <property type="component" value="Unassembled WGS sequence"/>
</dbReference>
<gene>
    <name evidence="4" type="ORF">MVEN_00785700</name>
</gene>
<dbReference type="AlphaFoldDB" id="A0A8H6YLQ3"/>
<dbReference type="PANTHER" id="PTHR40465">
    <property type="entry name" value="CHROMOSOME 1, WHOLE GENOME SHOTGUN SEQUENCE"/>
    <property type="match status" value="1"/>
</dbReference>
<keyword evidence="5" id="KW-1185">Reference proteome</keyword>
<dbReference type="OrthoDB" id="2562493at2759"/>
<reference evidence="4" key="1">
    <citation type="submission" date="2020-05" db="EMBL/GenBank/DDBJ databases">
        <title>Mycena genomes resolve the evolution of fungal bioluminescence.</title>
        <authorList>
            <person name="Tsai I.J."/>
        </authorList>
    </citation>
    <scope>NUCLEOTIDE SEQUENCE</scope>
    <source>
        <strain evidence="4">CCC161011</strain>
    </source>
</reference>
<dbReference type="EMBL" id="JACAZI010000005">
    <property type="protein sequence ID" value="KAF7360546.1"/>
    <property type="molecule type" value="Genomic_DNA"/>
</dbReference>
<feature type="domain" description="DUF6534" evidence="3">
    <location>
        <begin position="165"/>
        <end position="247"/>
    </location>
</feature>
<feature type="transmembrane region" description="Helical" evidence="2">
    <location>
        <begin position="151"/>
        <end position="177"/>
    </location>
</feature>
<dbReference type="InterPro" id="IPR045339">
    <property type="entry name" value="DUF6534"/>
</dbReference>
<evidence type="ECO:0000313" key="5">
    <source>
        <dbReference type="Proteomes" id="UP000620124"/>
    </source>
</evidence>
<evidence type="ECO:0000313" key="4">
    <source>
        <dbReference type="EMBL" id="KAF7360546.1"/>
    </source>
</evidence>
<keyword evidence="2" id="KW-0812">Transmembrane</keyword>
<name>A0A8H6YLQ3_9AGAR</name>
<proteinExistence type="predicted"/>
<accession>A0A8H6YLQ3</accession>
<feature type="transmembrane region" description="Helical" evidence="2">
    <location>
        <begin position="86"/>
        <end position="104"/>
    </location>
</feature>
<feature type="transmembrane region" description="Helical" evidence="2">
    <location>
        <begin position="198"/>
        <end position="218"/>
    </location>
</feature>
<evidence type="ECO:0000256" key="2">
    <source>
        <dbReference type="SAM" id="Phobius"/>
    </source>
</evidence>
<feature type="transmembrane region" description="Helical" evidence="2">
    <location>
        <begin position="46"/>
        <end position="66"/>
    </location>
</feature>
<feature type="transmembrane region" description="Helical" evidence="2">
    <location>
        <begin position="6"/>
        <end position="25"/>
    </location>
</feature>